<dbReference type="PANTHER" id="PTHR45712">
    <property type="entry name" value="AGAP008170-PA"/>
    <property type="match status" value="1"/>
</dbReference>
<evidence type="ECO:0000256" key="3">
    <source>
        <dbReference type="SAM" id="SignalP"/>
    </source>
</evidence>
<evidence type="ECO:0000256" key="1">
    <source>
        <dbReference type="ARBA" id="ARBA00022614"/>
    </source>
</evidence>
<dbReference type="EMBL" id="CAJNOC010005201">
    <property type="protein sequence ID" value="CAF1045535.1"/>
    <property type="molecule type" value="Genomic_DNA"/>
</dbReference>
<dbReference type="InterPro" id="IPR032675">
    <property type="entry name" value="LRR_dom_sf"/>
</dbReference>
<protein>
    <submittedName>
        <fullName evidence="4">Uncharacterized protein</fullName>
    </submittedName>
</protein>
<accession>A0A814JZU8</accession>
<dbReference type="InterPro" id="IPR001611">
    <property type="entry name" value="Leu-rich_rpt"/>
</dbReference>
<dbReference type="Proteomes" id="UP000663879">
    <property type="component" value="Unassembled WGS sequence"/>
</dbReference>
<dbReference type="InterPro" id="IPR003591">
    <property type="entry name" value="Leu-rich_rpt_typical-subtyp"/>
</dbReference>
<dbReference type="Pfam" id="PF13855">
    <property type="entry name" value="LRR_8"/>
    <property type="match status" value="1"/>
</dbReference>
<dbReference type="SUPFAM" id="SSF52058">
    <property type="entry name" value="L domain-like"/>
    <property type="match status" value="1"/>
</dbReference>
<keyword evidence="5" id="KW-1185">Reference proteome</keyword>
<evidence type="ECO:0000313" key="5">
    <source>
        <dbReference type="Proteomes" id="UP000663879"/>
    </source>
</evidence>
<keyword evidence="3" id="KW-0732">Signal</keyword>
<dbReference type="AlphaFoldDB" id="A0A814JZU8"/>
<evidence type="ECO:0000313" key="4">
    <source>
        <dbReference type="EMBL" id="CAF1045535.1"/>
    </source>
</evidence>
<comment type="caution">
    <text evidence="4">The sequence shown here is derived from an EMBL/GenBank/DDBJ whole genome shotgun (WGS) entry which is preliminary data.</text>
</comment>
<name>A0A814JZU8_9BILA</name>
<reference evidence="4" key="1">
    <citation type="submission" date="2021-02" db="EMBL/GenBank/DDBJ databases">
        <authorList>
            <person name="Nowell W R."/>
        </authorList>
    </citation>
    <scope>NUCLEOTIDE SEQUENCE</scope>
    <source>
        <strain evidence="4">Ploen Becks lab</strain>
    </source>
</reference>
<dbReference type="PROSITE" id="PS51450">
    <property type="entry name" value="LRR"/>
    <property type="match status" value="2"/>
</dbReference>
<dbReference type="OrthoDB" id="2325980at2759"/>
<dbReference type="PANTHER" id="PTHR45712:SF22">
    <property type="entry name" value="INSULIN-LIKE GROWTH FACTOR-BINDING PROTEIN COMPLEX ACID LABILE SUBUNIT"/>
    <property type="match status" value="1"/>
</dbReference>
<organism evidence="4 5">
    <name type="scientific">Brachionus calyciflorus</name>
    <dbReference type="NCBI Taxonomy" id="104777"/>
    <lineage>
        <taxon>Eukaryota</taxon>
        <taxon>Metazoa</taxon>
        <taxon>Spiralia</taxon>
        <taxon>Gnathifera</taxon>
        <taxon>Rotifera</taxon>
        <taxon>Eurotatoria</taxon>
        <taxon>Monogononta</taxon>
        <taxon>Pseudotrocha</taxon>
        <taxon>Ploima</taxon>
        <taxon>Brachionidae</taxon>
        <taxon>Brachionus</taxon>
    </lineage>
</organism>
<dbReference type="SMART" id="SM00369">
    <property type="entry name" value="LRR_TYP"/>
    <property type="match status" value="3"/>
</dbReference>
<keyword evidence="1" id="KW-0433">Leucine-rich repeat</keyword>
<sequence>MILIILFQIFVSSIIAENPRCPFQSCSNSYNTLGCTINCESRQFPLMGSINENRIWLLKMNNLENIPRNAFQFLEITSLEIKSKNLKFIDDEAFANINKLDRLHLSNIHDISLILNKNKLQFLSKITTTLSIFNSSLNDNNFLSLFEQIKTWTKLEKLELDRNLFKNFNYDFNSFHNLTTLSLSNNLIETFDIKSKDLTELNIYKNCISGLEKEIFKNLPKLERLNLDSNNISKVYNDSFLLANNLLSINLNRNFINYIEPNSFCELKSLKRLMLSYNNLSSIRLYCLQNLNYLLIWSL</sequence>
<keyword evidence="2" id="KW-0677">Repeat</keyword>
<feature type="chain" id="PRO_5032681051" evidence="3">
    <location>
        <begin position="17"/>
        <end position="299"/>
    </location>
</feature>
<proteinExistence type="predicted"/>
<dbReference type="Gene3D" id="3.80.10.10">
    <property type="entry name" value="Ribonuclease Inhibitor"/>
    <property type="match status" value="3"/>
</dbReference>
<gene>
    <name evidence="4" type="ORF">OXX778_LOCUS18566</name>
</gene>
<evidence type="ECO:0000256" key="2">
    <source>
        <dbReference type="ARBA" id="ARBA00022737"/>
    </source>
</evidence>
<feature type="signal peptide" evidence="3">
    <location>
        <begin position="1"/>
        <end position="16"/>
    </location>
</feature>
<dbReference type="InterPro" id="IPR050333">
    <property type="entry name" value="SLRP"/>
</dbReference>